<keyword evidence="7 8" id="KW-0501">Molybdenum cofactor biosynthesis</keyword>
<evidence type="ECO:0000256" key="4">
    <source>
        <dbReference type="ARBA" id="ARBA00022741"/>
    </source>
</evidence>
<dbReference type="EC" id="2.7.7.77" evidence="8"/>
<dbReference type="Gene3D" id="3.90.550.10">
    <property type="entry name" value="Spore Coat Polysaccharide Biosynthesis Protein SpsA, Chain A"/>
    <property type="match status" value="1"/>
</dbReference>
<reference evidence="10 11" key="1">
    <citation type="submission" date="2014-05" db="EMBL/GenBank/DDBJ databases">
        <authorList>
            <person name="Aslett A.Martin."/>
            <person name="De Silva Nishadi"/>
        </authorList>
    </citation>
    <scope>NUCLEOTIDE SEQUENCE [LARGE SCALE GENOMIC DNA]</scope>
</reference>
<comment type="domain">
    <text evidence="8">The N-terminal domain determines nucleotide recognition and specific binding, while the C-terminal domain determines the specific binding to the target protein.</text>
</comment>
<gene>
    <name evidence="8 10" type="primary">mobA</name>
    <name evidence="10" type="ORF">ERS140147_00656</name>
</gene>
<dbReference type="InterPro" id="IPR013482">
    <property type="entry name" value="Molybde_CF_guanTrfase"/>
</dbReference>
<evidence type="ECO:0000259" key="9">
    <source>
        <dbReference type="Pfam" id="PF12804"/>
    </source>
</evidence>
<feature type="binding site" evidence="8">
    <location>
        <position position="97"/>
    </location>
    <ligand>
        <name>Mg(2+)</name>
        <dbReference type="ChEBI" id="CHEBI:18420"/>
    </ligand>
</feature>
<evidence type="ECO:0000256" key="6">
    <source>
        <dbReference type="ARBA" id="ARBA00023134"/>
    </source>
</evidence>
<dbReference type="PANTHER" id="PTHR19136:SF81">
    <property type="entry name" value="MOLYBDENUM COFACTOR GUANYLYLTRANSFERASE"/>
    <property type="match status" value="1"/>
</dbReference>
<dbReference type="AlphaFoldDB" id="A0A077UGE6"/>
<evidence type="ECO:0000313" key="11">
    <source>
        <dbReference type="Proteomes" id="UP000044616"/>
    </source>
</evidence>
<feature type="binding site" evidence="8">
    <location>
        <position position="97"/>
    </location>
    <ligand>
        <name>GTP</name>
        <dbReference type="ChEBI" id="CHEBI:37565"/>
    </ligand>
</feature>
<evidence type="ECO:0000313" key="10">
    <source>
        <dbReference type="EMBL" id="CDR27551.1"/>
    </source>
</evidence>
<dbReference type="NCBIfam" id="NF001457">
    <property type="entry name" value="PRK00317.1-3"/>
    <property type="match status" value="1"/>
</dbReference>
<feature type="binding site" evidence="8">
    <location>
        <position position="18"/>
    </location>
    <ligand>
        <name>GTP</name>
        <dbReference type="ChEBI" id="CHEBI:37565"/>
    </ligand>
</feature>
<protein>
    <recommendedName>
        <fullName evidence="8">Probable molybdenum cofactor guanylyltransferase</fullName>
        <shortName evidence="8">MoCo guanylyltransferase</shortName>
        <ecNumber evidence="8">2.7.7.77</ecNumber>
    </recommendedName>
    <alternativeName>
        <fullName evidence="8">GTP:molybdopterin guanylyltransferase</fullName>
    </alternativeName>
    <alternativeName>
        <fullName evidence="8">Mo-MPT guanylyltransferase</fullName>
    </alternativeName>
    <alternativeName>
        <fullName evidence="8">Molybdopterin guanylyltransferase</fullName>
    </alternativeName>
    <alternativeName>
        <fullName evidence="8">Molybdopterin-guanine dinucleotide synthase</fullName>
        <shortName evidence="8">MGD synthase</shortName>
    </alternativeName>
</protein>
<evidence type="ECO:0000256" key="2">
    <source>
        <dbReference type="ARBA" id="ARBA00022679"/>
    </source>
</evidence>
<dbReference type="GO" id="GO:0005737">
    <property type="term" value="C:cytoplasm"/>
    <property type="evidence" value="ECO:0007669"/>
    <property type="project" value="UniProtKB-SubCell"/>
</dbReference>
<dbReference type="GO" id="GO:0005525">
    <property type="term" value="F:GTP binding"/>
    <property type="evidence" value="ECO:0007669"/>
    <property type="project" value="UniProtKB-UniRule"/>
</dbReference>
<feature type="domain" description="MobA-like NTP transferase" evidence="9">
    <location>
        <begin position="3"/>
        <end position="154"/>
    </location>
</feature>
<evidence type="ECO:0000256" key="1">
    <source>
        <dbReference type="ARBA" id="ARBA00022490"/>
    </source>
</evidence>
<evidence type="ECO:0000256" key="5">
    <source>
        <dbReference type="ARBA" id="ARBA00022842"/>
    </source>
</evidence>
<dbReference type="SUPFAM" id="SSF53448">
    <property type="entry name" value="Nucleotide-diphospho-sugar transferases"/>
    <property type="match status" value="1"/>
</dbReference>
<comment type="caution">
    <text evidence="8">Lacks conserved residue(s) required for the propagation of feature annotation.</text>
</comment>
<comment type="catalytic activity">
    <reaction evidence="8">
        <text>Mo-molybdopterin + GTP + H(+) = Mo-molybdopterin guanine dinucleotide + diphosphate</text>
        <dbReference type="Rhea" id="RHEA:34243"/>
        <dbReference type="ChEBI" id="CHEBI:15378"/>
        <dbReference type="ChEBI" id="CHEBI:33019"/>
        <dbReference type="ChEBI" id="CHEBI:37565"/>
        <dbReference type="ChEBI" id="CHEBI:71302"/>
        <dbReference type="ChEBI" id="CHEBI:71310"/>
        <dbReference type="EC" id="2.7.7.77"/>
    </reaction>
</comment>
<keyword evidence="2 8" id="KW-0808">Transferase</keyword>
<keyword evidence="5 8" id="KW-0460">Magnesium</keyword>
<evidence type="ECO:0000256" key="3">
    <source>
        <dbReference type="ARBA" id="ARBA00022723"/>
    </source>
</evidence>
<dbReference type="GO" id="GO:0046872">
    <property type="term" value="F:metal ion binding"/>
    <property type="evidence" value="ECO:0007669"/>
    <property type="project" value="UniProtKB-KW"/>
</dbReference>
<dbReference type="InterPro" id="IPR025877">
    <property type="entry name" value="MobA-like_NTP_Trfase"/>
</dbReference>
<keyword evidence="6 8" id="KW-0342">GTP-binding</keyword>
<comment type="subcellular location">
    <subcellularLocation>
        <location evidence="8">Cytoplasm</location>
    </subcellularLocation>
</comment>
<dbReference type="GO" id="GO:0061603">
    <property type="term" value="F:molybdenum cofactor guanylyltransferase activity"/>
    <property type="evidence" value="ECO:0007669"/>
    <property type="project" value="UniProtKB-EC"/>
</dbReference>
<comment type="cofactor">
    <cofactor evidence="8">
        <name>Mg(2+)</name>
        <dbReference type="ChEBI" id="CHEBI:18420"/>
    </cofactor>
</comment>
<comment type="function">
    <text evidence="8">Transfers a GMP moiety from GTP to Mo-molybdopterin (Mo-MPT) cofactor (Moco or molybdenum cofactor) to form Mo-molybdopterin guanine dinucleotide (Mo-MGD) cofactor.</text>
</comment>
<keyword evidence="4 8" id="KW-0547">Nucleotide-binding</keyword>
<feature type="binding site" evidence="8">
    <location>
        <begin position="6"/>
        <end position="8"/>
    </location>
    <ligand>
        <name>GTP</name>
        <dbReference type="ChEBI" id="CHEBI:37565"/>
    </ligand>
</feature>
<dbReference type="PANTHER" id="PTHR19136">
    <property type="entry name" value="MOLYBDENUM COFACTOR GUANYLYLTRANSFERASE"/>
    <property type="match status" value="1"/>
</dbReference>
<organism evidence="10 11">
    <name type="scientific">Staphylococcus schweitzeri</name>
    <dbReference type="NCBI Taxonomy" id="1654388"/>
    <lineage>
        <taxon>Bacteria</taxon>
        <taxon>Bacillati</taxon>
        <taxon>Bacillota</taxon>
        <taxon>Bacilli</taxon>
        <taxon>Bacillales</taxon>
        <taxon>Staphylococcaceae</taxon>
        <taxon>Staphylococcus</taxon>
    </lineage>
</organism>
<dbReference type="CDD" id="cd02503">
    <property type="entry name" value="MobA"/>
    <property type="match status" value="1"/>
</dbReference>
<name>A0A077UGE6_9STAP</name>
<dbReference type="InterPro" id="IPR029044">
    <property type="entry name" value="Nucleotide-diphossugar_trans"/>
</dbReference>
<accession>A0A077UGE6</accession>
<dbReference type="Proteomes" id="UP000044616">
    <property type="component" value="Unassembled WGS sequence"/>
</dbReference>
<keyword evidence="1 8" id="KW-0963">Cytoplasm</keyword>
<dbReference type="HAMAP" id="MF_00316">
    <property type="entry name" value="MobA"/>
    <property type="match status" value="1"/>
</dbReference>
<dbReference type="Pfam" id="PF12804">
    <property type="entry name" value="NTP_transf_3"/>
    <property type="match status" value="1"/>
</dbReference>
<comment type="similarity">
    <text evidence="8">Belongs to the MobA family.</text>
</comment>
<keyword evidence="3 8" id="KW-0479">Metal-binding</keyword>
<evidence type="ECO:0000256" key="8">
    <source>
        <dbReference type="HAMAP-Rule" id="MF_00316"/>
    </source>
</evidence>
<dbReference type="EMBL" id="CCEH01000004">
    <property type="protein sequence ID" value="CDR27551.1"/>
    <property type="molecule type" value="Genomic_DNA"/>
</dbReference>
<sequence length="199" mass="22571">MKAIILAGGHSERFGKPKAFAELNGEPFYRKIVNTLDSTNMFNEIIISTNAQLSTQFDYPNVVIDDDEHQGKGPLSGIYTIMKQHPKEELFFVVSVDTPMITGKAVSSLYQFLVSHLLEEHLDVAAFKEDGRFIPTIAFYSPNALDAITRALNSDNYSFKNVYRELSTDCLDVNDVDAPTYWYKNINYQQDLDTLIKIL</sequence>
<feature type="binding site" evidence="8">
    <location>
        <position position="65"/>
    </location>
    <ligand>
        <name>GTP</name>
        <dbReference type="ChEBI" id="CHEBI:37565"/>
    </ligand>
</feature>
<proteinExistence type="inferred from homology"/>
<evidence type="ECO:0000256" key="7">
    <source>
        <dbReference type="ARBA" id="ARBA00023150"/>
    </source>
</evidence>
<dbReference type="GO" id="GO:0006777">
    <property type="term" value="P:Mo-molybdopterin cofactor biosynthetic process"/>
    <property type="evidence" value="ECO:0007669"/>
    <property type="project" value="UniProtKB-KW"/>
</dbReference>
<dbReference type="RefSeq" id="WP_047529635.1">
    <property type="nucleotide sequence ID" value="NZ_CCEH01000004.1"/>
</dbReference>